<accession>A0ABP4E136</accession>
<proteinExistence type="predicted"/>
<dbReference type="RefSeq" id="WP_344624232.1">
    <property type="nucleotide sequence ID" value="NZ_BAAALD010000026.1"/>
</dbReference>
<name>A0ABP4E136_9ACTN</name>
<dbReference type="Proteomes" id="UP001499987">
    <property type="component" value="Unassembled WGS sequence"/>
</dbReference>
<reference evidence="3" key="1">
    <citation type="journal article" date="2019" name="Int. J. Syst. Evol. Microbiol.">
        <title>The Global Catalogue of Microorganisms (GCM) 10K type strain sequencing project: providing services to taxonomists for standard genome sequencing and annotation.</title>
        <authorList>
            <consortium name="The Broad Institute Genomics Platform"/>
            <consortium name="The Broad Institute Genome Sequencing Center for Infectious Disease"/>
            <person name="Wu L."/>
            <person name="Ma J."/>
        </authorList>
    </citation>
    <scope>NUCLEOTIDE SEQUENCE [LARGE SCALE GENOMIC DNA]</scope>
    <source>
        <strain evidence="3">JCM 13002</strain>
    </source>
</reference>
<dbReference type="EMBL" id="BAAALD010000026">
    <property type="protein sequence ID" value="GAA1085484.1"/>
    <property type="molecule type" value="Genomic_DNA"/>
</dbReference>
<feature type="region of interest" description="Disordered" evidence="1">
    <location>
        <begin position="32"/>
        <end position="53"/>
    </location>
</feature>
<protein>
    <submittedName>
        <fullName evidence="2">Uncharacterized protein</fullName>
    </submittedName>
</protein>
<organism evidence="2 3">
    <name type="scientific">Kitasatospora arboriphila</name>
    <dbReference type="NCBI Taxonomy" id="258052"/>
    <lineage>
        <taxon>Bacteria</taxon>
        <taxon>Bacillati</taxon>
        <taxon>Actinomycetota</taxon>
        <taxon>Actinomycetes</taxon>
        <taxon>Kitasatosporales</taxon>
        <taxon>Streptomycetaceae</taxon>
        <taxon>Kitasatospora</taxon>
    </lineage>
</organism>
<comment type="caution">
    <text evidence="2">The sequence shown here is derived from an EMBL/GenBank/DDBJ whole genome shotgun (WGS) entry which is preliminary data.</text>
</comment>
<keyword evidence="3" id="KW-1185">Reference proteome</keyword>
<evidence type="ECO:0000256" key="1">
    <source>
        <dbReference type="SAM" id="MobiDB-lite"/>
    </source>
</evidence>
<evidence type="ECO:0000313" key="2">
    <source>
        <dbReference type="EMBL" id="GAA1085484.1"/>
    </source>
</evidence>
<evidence type="ECO:0000313" key="3">
    <source>
        <dbReference type="Proteomes" id="UP001499987"/>
    </source>
</evidence>
<sequence length="286" mass="29056">MPISDSAPGPEGPSDDPFDVVLDEDFVRAAPVKEGPVPGLLRPGAPPPPPKRVWPRNAALAATAAVLTVIAFQLVGPEGDGKQSAAPAATAGAKPATASAATASAAPSGSAAARLSGRPPAPLAELFPATVKTASGAVYTRVASKDLGTCPEPTSVGPDLAAMIAESKGCLGHQIALYKDARNNQFNLAVFTMKDQVDTVKLVTRLGLNYDSYQVGAQAPPPGSGLPTLAADSGLVQAFSGVGRAVVAGLGQWSDGRVADYGDLMKLVEPLLADVTDRARAYEIRG</sequence>
<gene>
    <name evidence="2" type="ORF">GCM10009663_31520</name>
</gene>